<dbReference type="AlphaFoldDB" id="A0A7K1UEZ5"/>
<dbReference type="InterPro" id="IPR058238">
    <property type="entry name" value="Lant_leader_dom"/>
</dbReference>
<dbReference type="Proteomes" id="UP000461730">
    <property type="component" value="Unassembled WGS sequence"/>
</dbReference>
<feature type="region of interest" description="Disordered" evidence="1">
    <location>
        <begin position="20"/>
        <end position="52"/>
    </location>
</feature>
<evidence type="ECO:0000313" key="2">
    <source>
        <dbReference type="EMBL" id="MVT12555.1"/>
    </source>
</evidence>
<dbReference type="NCBIfam" id="NF038153">
    <property type="entry name" value="lant_leader_L1a"/>
    <property type="match status" value="1"/>
</dbReference>
<reference evidence="2 3" key="1">
    <citation type="submission" date="2019-12" db="EMBL/GenBank/DDBJ databases">
        <title>Chitinophaga sp. strain ysch24 (GDMCC 1.1355), whole genome shotgun sequence.</title>
        <authorList>
            <person name="Zhang X."/>
        </authorList>
    </citation>
    <scope>NUCLEOTIDE SEQUENCE [LARGE SCALE GENOMIC DNA]</scope>
    <source>
        <strain evidence="3">ysch24</strain>
    </source>
</reference>
<proteinExistence type="predicted"/>
<name>A0A7K1UEZ5_9BACT</name>
<comment type="caution">
    <text evidence="2">The sequence shown here is derived from an EMBL/GenBank/DDBJ whole genome shotgun (WGS) entry which is preliminary data.</text>
</comment>
<dbReference type="EMBL" id="WRXN01000030">
    <property type="protein sequence ID" value="MVT12555.1"/>
    <property type="molecule type" value="Genomic_DNA"/>
</dbReference>
<sequence length="52" mass="5640">MKKEPGKKLNLGKIRIAKLNSSNQDGLKRDANAPTYTGCSLLKCTPPPDGRN</sequence>
<dbReference type="RefSeq" id="WP_157309971.1">
    <property type="nucleotide sequence ID" value="NZ_WRXN01000030.1"/>
</dbReference>
<organism evidence="2 3">
    <name type="scientific">Chitinophaga tropicalis</name>
    <dbReference type="NCBI Taxonomy" id="2683588"/>
    <lineage>
        <taxon>Bacteria</taxon>
        <taxon>Pseudomonadati</taxon>
        <taxon>Bacteroidota</taxon>
        <taxon>Chitinophagia</taxon>
        <taxon>Chitinophagales</taxon>
        <taxon>Chitinophagaceae</taxon>
        <taxon>Chitinophaga</taxon>
    </lineage>
</organism>
<evidence type="ECO:0000313" key="3">
    <source>
        <dbReference type="Proteomes" id="UP000461730"/>
    </source>
</evidence>
<protein>
    <submittedName>
        <fullName evidence="2">Uncharacterized protein</fullName>
    </submittedName>
</protein>
<accession>A0A7K1UEZ5</accession>
<evidence type="ECO:0000256" key="1">
    <source>
        <dbReference type="SAM" id="MobiDB-lite"/>
    </source>
</evidence>
<gene>
    <name evidence="2" type="ORF">GO493_30165</name>
</gene>
<keyword evidence="3" id="KW-1185">Reference proteome</keyword>